<dbReference type="GO" id="GO:0005737">
    <property type="term" value="C:cytoplasm"/>
    <property type="evidence" value="ECO:0007669"/>
    <property type="project" value="UniProtKB-SubCell"/>
</dbReference>
<dbReference type="InterPro" id="IPR033690">
    <property type="entry name" value="Adenylat_kinase_CS"/>
</dbReference>
<dbReference type="InterPro" id="IPR027417">
    <property type="entry name" value="P-loop_NTPase"/>
</dbReference>
<protein>
    <recommendedName>
        <fullName evidence="2">adenylate kinase</fullName>
        <ecNumber evidence="2">2.7.4.3</ecNumber>
    </recommendedName>
</protein>
<evidence type="ECO:0000256" key="2">
    <source>
        <dbReference type="ARBA" id="ARBA00012955"/>
    </source>
</evidence>
<evidence type="ECO:0000256" key="1">
    <source>
        <dbReference type="ARBA" id="ARBA00004496"/>
    </source>
</evidence>
<dbReference type="Gene3D" id="3.40.50.300">
    <property type="entry name" value="P-loop containing nucleotide triphosphate hydrolases"/>
    <property type="match status" value="1"/>
</dbReference>
<keyword evidence="10" id="KW-1185">Reference proteome</keyword>
<dbReference type="GO" id="GO:0005524">
    <property type="term" value="F:ATP binding"/>
    <property type="evidence" value="ECO:0007669"/>
    <property type="project" value="UniProtKB-KW"/>
</dbReference>
<dbReference type="Proteomes" id="UP000494106">
    <property type="component" value="Unassembled WGS sequence"/>
</dbReference>
<dbReference type="SUPFAM" id="SSF52540">
    <property type="entry name" value="P-loop containing nucleoside triphosphate hydrolases"/>
    <property type="match status" value="1"/>
</dbReference>
<keyword evidence="4 8" id="KW-0808">Transferase</keyword>
<dbReference type="Pfam" id="PF00406">
    <property type="entry name" value="ADK"/>
    <property type="match status" value="1"/>
</dbReference>
<keyword evidence="6 8" id="KW-0418">Kinase</keyword>
<dbReference type="EC" id="2.7.4.3" evidence="2"/>
<evidence type="ECO:0000256" key="5">
    <source>
        <dbReference type="ARBA" id="ARBA00022741"/>
    </source>
</evidence>
<dbReference type="CDD" id="cd01428">
    <property type="entry name" value="ADK"/>
    <property type="match status" value="1"/>
</dbReference>
<comment type="caution">
    <text evidence="9">The sequence shown here is derived from an EMBL/GenBank/DDBJ whole genome shotgun (WGS) entry which is preliminary data.</text>
</comment>
<evidence type="ECO:0000256" key="3">
    <source>
        <dbReference type="ARBA" id="ARBA00022490"/>
    </source>
</evidence>
<organism evidence="9 10">
    <name type="scientific">Arctia plantaginis</name>
    <name type="common">Wood tiger moth</name>
    <name type="synonym">Phalaena plantaginis</name>
    <dbReference type="NCBI Taxonomy" id="874455"/>
    <lineage>
        <taxon>Eukaryota</taxon>
        <taxon>Metazoa</taxon>
        <taxon>Ecdysozoa</taxon>
        <taxon>Arthropoda</taxon>
        <taxon>Hexapoda</taxon>
        <taxon>Insecta</taxon>
        <taxon>Pterygota</taxon>
        <taxon>Neoptera</taxon>
        <taxon>Endopterygota</taxon>
        <taxon>Lepidoptera</taxon>
        <taxon>Glossata</taxon>
        <taxon>Ditrysia</taxon>
        <taxon>Noctuoidea</taxon>
        <taxon>Erebidae</taxon>
        <taxon>Arctiinae</taxon>
        <taxon>Arctia</taxon>
    </lineage>
</organism>
<accession>A0A8S1AT29</accession>
<dbReference type="PANTHER" id="PTHR23359">
    <property type="entry name" value="NUCLEOTIDE KINASE"/>
    <property type="match status" value="1"/>
</dbReference>
<dbReference type="OrthoDB" id="442176at2759"/>
<dbReference type="HAMAP" id="MF_00235">
    <property type="entry name" value="Adenylate_kinase_Adk"/>
    <property type="match status" value="1"/>
</dbReference>
<dbReference type="PROSITE" id="PS00113">
    <property type="entry name" value="ADENYLATE_KINASE"/>
    <property type="match status" value="1"/>
</dbReference>
<evidence type="ECO:0000256" key="7">
    <source>
        <dbReference type="ARBA" id="ARBA00022840"/>
    </source>
</evidence>
<dbReference type="InterPro" id="IPR000850">
    <property type="entry name" value="Adenylat/UMP-CMP_kin"/>
</dbReference>
<reference evidence="9 10" key="1">
    <citation type="submission" date="2020-04" db="EMBL/GenBank/DDBJ databases">
        <authorList>
            <person name="Wallbank WR R."/>
            <person name="Pardo Diaz C."/>
            <person name="Kozak K."/>
            <person name="Martin S."/>
            <person name="Jiggins C."/>
            <person name="Moest M."/>
            <person name="Warren A I."/>
            <person name="Byers J.R.P. K."/>
            <person name="Montejo-Kovacevich G."/>
            <person name="Yen C E."/>
        </authorList>
    </citation>
    <scope>NUCLEOTIDE SEQUENCE [LARGE SCALE GENOMIC DNA]</scope>
</reference>
<evidence type="ECO:0000313" key="10">
    <source>
        <dbReference type="Proteomes" id="UP000494106"/>
    </source>
</evidence>
<gene>
    <name evidence="9" type="ORF">APLA_LOCUS11548</name>
</gene>
<evidence type="ECO:0000256" key="6">
    <source>
        <dbReference type="ARBA" id="ARBA00022777"/>
    </source>
</evidence>
<evidence type="ECO:0000256" key="8">
    <source>
        <dbReference type="RuleBase" id="RU003330"/>
    </source>
</evidence>
<dbReference type="FunFam" id="3.40.50.300:FF:000315">
    <property type="entry name" value="Adenylate kinase 1"/>
    <property type="match status" value="1"/>
</dbReference>
<dbReference type="GO" id="GO:0004017">
    <property type="term" value="F:AMP kinase activity"/>
    <property type="evidence" value="ECO:0007669"/>
    <property type="project" value="UniProtKB-EC"/>
</dbReference>
<dbReference type="PRINTS" id="PR00094">
    <property type="entry name" value="ADENYLTKNASE"/>
</dbReference>
<dbReference type="EMBL" id="CADEBC010000532">
    <property type="protein sequence ID" value="CAB3248162.1"/>
    <property type="molecule type" value="Genomic_DNA"/>
</dbReference>
<keyword evidence="7" id="KW-0067">ATP-binding</keyword>
<dbReference type="AlphaFoldDB" id="A0A8S1AT29"/>
<proteinExistence type="inferred from homology"/>
<evidence type="ECO:0000313" key="9">
    <source>
        <dbReference type="EMBL" id="CAB3248162.1"/>
    </source>
</evidence>
<name>A0A8S1AT29_ARCPL</name>
<comment type="similarity">
    <text evidence="8">Belongs to the adenylate kinase family.</text>
</comment>
<evidence type="ECO:0000256" key="4">
    <source>
        <dbReference type="ARBA" id="ARBA00022679"/>
    </source>
</evidence>
<keyword evidence="5" id="KW-0547">Nucleotide-binding</keyword>
<keyword evidence="3" id="KW-0963">Cytoplasm</keyword>
<comment type="subcellular location">
    <subcellularLocation>
        <location evidence="1">Cytoplasm</location>
    </subcellularLocation>
</comment>
<sequence>MSSQTKPNAEGKKCPLPCVLRHLHCAKPPLRLASKPIIWVLGGPGSGKGTQCDKIVAKYGFIHLSTGDLLRDEVKSGSERGKSLNAIMKKGQLVSNDVVLDLLKEAIEARITKANGFLIDGYPREKSQGMQFERAIAPVTVILYFEASCDTLTKRILGRALTSGRSDDNEETIKLRMQTFLDNNQQVLDQYPSKLRRINAEQTVDAIFSEVKKILDPIMARPHPAIVIN</sequence>